<evidence type="ECO:0000313" key="2">
    <source>
        <dbReference type="EMBL" id="QIS02037.1"/>
    </source>
</evidence>
<evidence type="ECO:0000313" key="3">
    <source>
        <dbReference type="Proteomes" id="UP000501705"/>
    </source>
</evidence>
<name>A0A6G9XM92_NOCBR</name>
<dbReference type="AlphaFoldDB" id="A0A6G9XM92"/>
<dbReference type="SUPFAM" id="SSF55008">
    <property type="entry name" value="HMA, heavy metal-associated domain"/>
    <property type="match status" value="1"/>
</dbReference>
<evidence type="ECO:0000259" key="1">
    <source>
        <dbReference type="PROSITE" id="PS50846"/>
    </source>
</evidence>
<dbReference type="Proteomes" id="UP000501705">
    <property type="component" value="Chromosome"/>
</dbReference>
<dbReference type="PROSITE" id="PS50846">
    <property type="entry name" value="HMA_2"/>
    <property type="match status" value="1"/>
</dbReference>
<dbReference type="InterPro" id="IPR006121">
    <property type="entry name" value="HMA_dom"/>
</dbReference>
<organism evidence="2 3">
    <name type="scientific">Nocardia brasiliensis</name>
    <dbReference type="NCBI Taxonomy" id="37326"/>
    <lineage>
        <taxon>Bacteria</taxon>
        <taxon>Bacillati</taxon>
        <taxon>Actinomycetota</taxon>
        <taxon>Actinomycetes</taxon>
        <taxon>Mycobacteriales</taxon>
        <taxon>Nocardiaceae</taxon>
        <taxon>Nocardia</taxon>
    </lineage>
</organism>
<sequence length="63" mass="6638">MTYTITLHNVTRESASAIESQLRGVNGVDSVDIDVPSETALVNSTLTYGEVLDAIRQTGVAAS</sequence>
<proteinExistence type="predicted"/>
<reference evidence="2 3" key="1">
    <citation type="journal article" date="2019" name="ACS Chem. Biol.">
        <title>Identification and Mobilization of a Cryptic Antibiotic Biosynthesis Gene Locus from a Human-Pathogenic Nocardia Isolate.</title>
        <authorList>
            <person name="Herisse M."/>
            <person name="Ishida K."/>
            <person name="Porter J.L."/>
            <person name="Howden B."/>
            <person name="Hertweck C."/>
            <person name="Stinear T.P."/>
            <person name="Pidot S.J."/>
        </authorList>
    </citation>
    <scope>NUCLEOTIDE SEQUENCE [LARGE SCALE GENOMIC DNA]</scope>
    <source>
        <strain evidence="2 3">AUSMDU00024985</strain>
    </source>
</reference>
<accession>A0A6G9XM92</accession>
<dbReference type="InterPro" id="IPR036163">
    <property type="entry name" value="HMA_dom_sf"/>
</dbReference>
<gene>
    <name evidence="2" type="ORF">F5X71_06650</name>
</gene>
<dbReference type="EMBL" id="CP046171">
    <property type="protein sequence ID" value="QIS02037.1"/>
    <property type="molecule type" value="Genomic_DNA"/>
</dbReference>
<feature type="domain" description="HMA" evidence="1">
    <location>
        <begin position="1"/>
        <end position="63"/>
    </location>
</feature>
<dbReference type="GO" id="GO:0046872">
    <property type="term" value="F:metal ion binding"/>
    <property type="evidence" value="ECO:0007669"/>
    <property type="project" value="InterPro"/>
</dbReference>
<dbReference type="Pfam" id="PF00403">
    <property type="entry name" value="HMA"/>
    <property type="match status" value="1"/>
</dbReference>
<dbReference type="RefSeq" id="WP_167461140.1">
    <property type="nucleotide sequence ID" value="NZ_CP046171.1"/>
</dbReference>
<dbReference type="Gene3D" id="3.30.70.100">
    <property type="match status" value="1"/>
</dbReference>
<protein>
    <recommendedName>
        <fullName evidence="1">HMA domain-containing protein</fullName>
    </recommendedName>
</protein>